<feature type="active site" description="Proton donor" evidence="1">
    <location>
        <position position="59"/>
    </location>
</feature>
<keyword evidence="5" id="KW-1185">Reference proteome</keyword>
<reference evidence="4 5" key="1">
    <citation type="submission" date="2019-07" db="EMBL/GenBank/DDBJ databases">
        <title>De Novo Assembly of kiwifruit Actinidia rufa.</title>
        <authorList>
            <person name="Sugita-Konishi S."/>
            <person name="Sato K."/>
            <person name="Mori E."/>
            <person name="Abe Y."/>
            <person name="Kisaki G."/>
            <person name="Hamano K."/>
            <person name="Suezawa K."/>
            <person name="Otani M."/>
            <person name="Fukuda T."/>
            <person name="Manabe T."/>
            <person name="Gomi K."/>
            <person name="Tabuchi M."/>
            <person name="Akimitsu K."/>
            <person name="Kataoka I."/>
        </authorList>
    </citation>
    <scope>NUCLEOTIDE SEQUENCE [LARGE SCALE GENOMIC DNA]</scope>
    <source>
        <strain evidence="5">cv. Fuchu</strain>
    </source>
</reference>
<dbReference type="InterPro" id="IPR020471">
    <property type="entry name" value="AKR"/>
</dbReference>
<dbReference type="PROSITE" id="PS00798">
    <property type="entry name" value="ALDOKETO_REDUCTASE_1"/>
    <property type="match status" value="1"/>
</dbReference>
<name>A0A7J0FMZ7_9ERIC</name>
<dbReference type="PRINTS" id="PR00069">
    <property type="entry name" value="ALDKETRDTASE"/>
</dbReference>
<sequence>MDTNPCKIPELPLTSGGLKMPVLGFGTASDPPVQPETAKRAVLEAIGLGYRHFDTAALYFTEEPLGEAIAEALELGLIGSREELFITSKLWCSDAHDKLVLSALQRTLKNLNWNTLISISYTGLVSETWPHKGHWSQQFLLPEAFSDPFHCNNSPICQSGGSEPCLATKEADRVLQGNGILVISYAALGAFGTFYGTNRVMESEVLKEIAKARGKTVPQVCLRWAYEQGIGVLVKSFNKERMKQNLEIFNWELTKEEREKIGEIPQSRACLGHDYTSVHGPFKTIEELWDGEL</sequence>
<dbReference type="PROSITE" id="PS00063">
    <property type="entry name" value="ALDOKETO_REDUCTASE_3"/>
    <property type="match status" value="1"/>
</dbReference>
<evidence type="ECO:0000256" key="1">
    <source>
        <dbReference type="PIRSR" id="PIRSR000097-1"/>
    </source>
</evidence>
<protein>
    <submittedName>
        <fullName evidence="4">NAD(P)-linked oxidoreductase superfamily protein</fullName>
    </submittedName>
</protein>
<dbReference type="InterPro" id="IPR023210">
    <property type="entry name" value="NADP_OxRdtase_dom"/>
</dbReference>
<dbReference type="InterPro" id="IPR036812">
    <property type="entry name" value="NAD(P)_OxRdtase_dom_sf"/>
</dbReference>
<dbReference type="OrthoDB" id="416253at2759"/>
<evidence type="ECO:0000313" key="4">
    <source>
        <dbReference type="EMBL" id="GFZ00099.1"/>
    </source>
</evidence>
<dbReference type="InterPro" id="IPR018170">
    <property type="entry name" value="Aldo/ket_reductase_CS"/>
</dbReference>
<feature type="domain" description="NADP-dependent oxidoreductase" evidence="3">
    <location>
        <begin position="23"/>
        <end position="115"/>
    </location>
</feature>
<evidence type="ECO:0000259" key="3">
    <source>
        <dbReference type="Pfam" id="PF00248"/>
    </source>
</evidence>
<dbReference type="Proteomes" id="UP000585474">
    <property type="component" value="Unassembled WGS sequence"/>
</dbReference>
<dbReference type="PIRSF" id="PIRSF000097">
    <property type="entry name" value="AKR"/>
    <property type="match status" value="1"/>
</dbReference>
<comment type="caution">
    <text evidence="4">The sequence shown here is derived from an EMBL/GenBank/DDBJ whole genome shotgun (WGS) entry which is preliminary data.</text>
</comment>
<feature type="domain" description="NADP-dependent oxidoreductase" evidence="3">
    <location>
        <begin position="174"/>
        <end position="263"/>
    </location>
</feature>
<organism evidence="4 5">
    <name type="scientific">Actinidia rufa</name>
    <dbReference type="NCBI Taxonomy" id="165716"/>
    <lineage>
        <taxon>Eukaryota</taxon>
        <taxon>Viridiplantae</taxon>
        <taxon>Streptophyta</taxon>
        <taxon>Embryophyta</taxon>
        <taxon>Tracheophyta</taxon>
        <taxon>Spermatophyta</taxon>
        <taxon>Magnoliopsida</taxon>
        <taxon>eudicotyledons</taxon>
        <taxon>Gunneridae</taxon>
        <taxon>Pentapetalae</taxon>
        <taxon>asterids</taxon>
        <taxon>Ericales</taxon>
        <taxon>Actinidiaceae</taxon>
        <taxon>Actinidia</taxon>
    </lineage>
</organism>
<dbReference type="GO" id="GO:0016491">
    <property type="term" value="F:oxidoreductase activity"/>
    <property type="evidence" value="ECO:0007669"/>
    <property type="project" value="InterPro"/>
</dbReference>
<dbReference type="AlphaFoldDB" id="A0A7J0FMZ7"/>
<accession>A0A7J0FMZ7</accession>
<proteinExistence type="predicted"/>
<dbReference type="Gene3D" id="3.20.20.100">
    <property type="entry name" value="NADP-dependent oxidoreductase domain"/>
    <property type="match status" value="2"/>
</dbReference>
<evidence type="ECO:0000313" key="5">
    <source>
        <dbReference type="Proteomes" id="UP000585474"/>
    </source>
</evidence>
<dbReference type="EMBL" id="BJWL01000013">
    <property type="protein sequence ID" value="GFZ00099.1"/>
    <property type="molecule type" value="Genomic_DNA"/>
</dbReference>
<gene>
    <name evidence="4" type="ORF">Acr_13g0014980</name>
</gene>
<dbReference type="Pfam" id="PF00248">
    <property type="entry name" value="Aldo_ket_red"/>
    <property type="match status" value="2"/>
</dbReference>
<feature type="site" description="Lowers pKa of active site Tyr" evidence="2">
    <location>
        <position position="89"/>
    </location>
</feature>
<dbReference type="PANTHER" id="PTHR11732">
    <property type="entry name" value="ALDO/KETO REDUCTASE"/>
    <property type="match status" value="1"/>
</dbReference>
<evidence type="ECO:0000256" key="2">
    <source>
        <dbReference type="PIRSR" id="PIRSR000097-3"/>
    </source>
</evidence>
<dbReference type="SUPFAM" id="SSF51430">
    <property type="entry name" value="NAD(P)-linked oxidoreductase"/>
    <property type="match status" value="1"/>
</dbReference>